<reference evidence="2" key="1">
    <citation type="submission" date="2023-03" db="UniProtKB">
        <authorList>
            <consortium name="EnsemblPlants"/>
        </authorList>
    </citation>
    <scope>IDENTIFICATION</scope>
</reference>
<protein>
    <submittedName>
        <fullName evidence="2">Uncharacterized protein</fullName>
    </submittedName>
</protein>
<name>A0A9I9CY99_CUCME</name>
<dbReference type="AlphaFoldDB" id="A0A9I9CY99"/>
<feature type="compositionally biased region" description="Basic and acidic residues" evidence="1">
    <location>
        <begin position="39"/>
        <end position="51"/>
    </location>
</feature>
<evidence type="ECO:0000313" key="2">
    <source>
        <dbReference type="EnsemblPlants" id="MELO3C010127.2.1"/>
    </source>
</evidence>
<dbReference type="Gramene" id="MELO3C010127.2.1">
    <property type="protein sequence ID" value="MELO3C010127.2.1"/>
    <property type="gene ID" value="MELO3C010127.2"/>
</dbReference>
<evidence type="ECO:0000256" key="1">
    <source>
        <dbReference type="SAM" id="MobiDB-lite"/>
    </source>
</evidence>
<accession>A0A9I9CY99</accession>
<feature type="region of interest" description="Disordered" evidence="1">
    <location>
        <begin position="1"/>
        <end position="63"/>
    </location>
</feature>
<sequence>MAAARSRQQHGLGANHSVSGGKNNKDRTVCQRVRRVRRKAETLRRKQERPRGGFQWLRRREAA</sequence>
<proteinExistence type="predicted"/>
<dbReference type="EnsemblPlants" id="MELO3C010127.2.1">
    <property type="protein sequence ID" value="MELO3C010127.2.1"/>
    <property type="gene ID" value="MELO3C010127.2"/>
</dbReference>
<organism evidence="2">
    <name type="scientific">Cucumis melo</name>
    <name type="common">Muskmelon</name>
    <dbReference type="NCBI Taxonomy" id="3656"/>
    <lineage>
        <taxon>Eukaryota</taxon>
        <taxon>Viridiplantae</taxon>
        <taxon>Streptophyta</taxon>
        <taxon>Embryophyta</taxon>
        <taxon>Tracheophyta</taxon>
        <taxon>Spermatophyta</taxon>
        <taxon>Magnoliopsida</taxon>
        <taxon>eudicotyledons</taxon>
        <taxon>Gunneridae</taxon>
        <taxon>Pentapetalae</taxon>
        <taxon>rosids</taxon>
        <taxon>fabids</taxon>
        <taxon>Cucurbitales</taxon>
        <taxon>Cucurbitaceae</taxon>
        <taxon>Benincaseae</taxon>
        <taxon>Cucumis</taxon>
    </lineage>
</organism>